<reference evidence="3" key="1">
    <citation type="submission" date="2018-04" db="EMBL/GenBank/DDBJ databases">
        <title>BAC sequences from Pyxicephalus adspersus.</title>
        <authorList>
            <person name="Malone J.H."/>
        </authorList>
    </citation>
    <scope>NUCLEOTIDE SEQUENCE</scope>
</reference>
<dbReference type="AlphaFoldDB" id="A0A499QU62"/>
<evidence type="ECO:0000259" key="2">
    <source>
        <dbReference type="Pfam" id="PF13843"/>
    </source>
</evidence>
<dbReference type="Pfam" id="PF13843">
    <property type="entry name" value="DDE_Tnp_1_7"/>
    <property type="match status" value="1"/>
</dbReference>
<evidence type="ECO:0000256" key="1">
    <source>
        <dbReference type="SAM" id="MobiDB-lite"/>
    </source>
</evidence>
<accession>A0A499QU62</accession>
<organism evidence="3">
    <name type="scientific">Pyxicephalus adspersus</name>
    <name type="common">African bullfrog</name>
    <dbReference type="NCBI Taxonomy" id="30357"/>
    <lineage>
        <taxon>Eukaryota</taxon>
        <taxon>Metazoa</taxon>
        <taxon>Chordata</taxon>
        <taxon>Craniata</taxon>
        <taxon>Vertebrata</taxon>
        <taxon>Euteleostomi</taxon>
        <taxon>Amphibia</taxon>
        <taxon>Batrachia</taxon>
        <taxon>Anura</taxon>
        <taxon>Neobatrachia</taxon>
        <taxon>Ranoidea</taxon>
        <taxon>Pyxicephalidae</taxon>
        <taxon>Pyxicephalinae</taxon>
        <taxon>Pyxicephalus</taxon>
    </lineage>
</organism>
<feature type="domain" description="PiggyBac transposable element-derived protein" evidence="2">
    <location>
        <begin position="101"/>
        <end position="249"/>
    </location>
</feature>
<dbReference type="InterPro" id="IPR029526">
    <property type="entry name" value="PGBD"/>
</dbReference>
<dbReference type="PANTHER" id="PTHR46599">
    <property type="entry name" value="PIGGYBAC TRANSPOSABLE ELEMENT-DERIVED PROTEIN 4"/>
    <property type="match status" value="1"/>
</dbReference>
<evidence type="ECO:0000313" key="3">
    <source>
        <dbReference type="EMBL" id="AWH61116.1"/>
    </source>
</evidence>
<feature type="region of interest" description="Disordered" evidence="1">
    <location>
        <begin position="1"/>
        <end position="59"/>
    </location>
</feature>
<dbReference type="EMBL" id="MH186044">
    <property type="protein sequence ID" value="AWH61116.1"/>
    <property type="molecule type" value="Genomic_DNA"/>
</dbReference>
<protein>
    <submittedName>
        <fullName evidence="3">PiggyBac transposable element-derived protein 4-like</fullName>
    </submittedName>
</protein>
<gene>
    <name evidence="3" type="primary">LOC108792504</name>
    <name evidence="3" type="ORF">maker-61J04-snap-gene-0.1</name>
</gene>
<proteinExistence type="predicted"/>
<sequence>MASKRHLPVASAVLEECESRDSDLESLVESRSMESSDSDSPGSLSSDSESERSDDSEPEVSAVRTWCSIDLDGDQAAPPRFPFTGTPGMKIEAGCNNPLAFQKLFLTDEVIEKIEDDKRVRWTTTRCSPPEVCKKQNLFLGLVILQGVVGKPMQKWYWSKNKMIATPFFGKVIPEYRFSLIMKYLHFANSKKFDETTHPAPKLKKIWEVSQMILQNFQQTYVPERDISIDESLMAYKGRLSWVQYIASKRA</sequence>
<dbReference type="PANTHER" id="PTHR46599:SF3">
    <property type="entry name" value="PIGGYBAC TRANSPOSABLE ELEMENT-DERIVED PROTEIN 4"/>
    <property type="match status" value="1"/>
</dbReference>
<name>A0A499QU62_PYXAD</name>
<feature type="compositionally biased region" description="Low complexity" evidence="1">
    <location>
        <begin position="25"/>
        <end position="47"/>
    </location>
</feature>